<dbReference type="EMBL" id="CP073721">
    <property type="protein sequence ID" value="UWZ34638.1"/>
    <property type="molecule type" value="Genomic_DNA"/>
</dbReference>
<dbReference type="Pfam" id="PF01244">
    <property type="entry name" value="Peptidase_M19"/>
    <property type="match status" value="1"/>
</dbReference>
<organism evidence="1 2">
    <name type="scientific">Dactylosporangium roseum</name>
    <dbReference type="NCBI Taxonomy" id="47989"/>
    <lineage>
        <taxon>Bacteria</taxon>
        <taxon>Bacillati</taxon>
        <taxon>Actinomycetota</taxon>
        <taxon>Actinomycetes</taxon>
        <taxon>Micromonosporales</taxon>
        <taxon>Micromonosporaceae</taxon>
        <taxon>Dactylosporangium</taxon>
    </lineage>
</organism>
<keyword evidence="1" id="KW-0224">Dipeptidase</keyword>
<keyword evidence="1" id="KW-0378">Hydrolase</keyword>
<dbReference type="PROSITE" id="PS51365">
    <property type="entry name" value="RENAL_DIPEPTIDASE_2"/>
    <property type="match status" value="1"/>
</dbReference>
<reference evidence="1" key="1">
    <citation type="submission" date="2021-04" db="EMBL/GenBank/DDBJ databases">
        <title>Biosynthetic gene clusters of Dactylosporangioum roseum.</title>
        <authorList>
            <person name="Hartkoorn R.C."/>
            <person name="Beaudoing E."/>
            <person name="Hot D."/>
            <person name="Moureu S."/>
        </authorList>
    </citation>
    <scope>NUCLEOTIDE SEQUENCE</scope>
    <source>
        <strain evidence="1">NRRL B-16295</strain>
    </source>
</reference>
<gene>
    <name evidence="1" type="ORF">Drose_25875</name>
</gene>
<protein>
    <submittedName>
        <fullName evidence="1">Membrane dipeptidase</fullName>
        <ecNumber evidence="1">3.4.13.-</ecNumber>
    </submittedName>
</protein>
<accession>A0ABY5Z1L2</accession>
<evidence type="ECO:0000313" key="2">
    <source>
        <dbReference type="Proteomes" id="UP001058271"/>
    </source>
</evidence>
<dbReference type="GO" id="GO:0016805">
    <property type="term" value="F:dipeptidase activity"/>
    <property type="evidence" value="ECO:0007669"/>
    <property type="project" value="UniProtKB-KW"/>
</dbReference>
<dbReference type="SUPFAM" id="SSF51556">
    <property type="entry name" value="Metallo-dependent hydrolases"/>
    <property type="match status" value="1"/>
</dbReference>
<dbReference type="InterPro" id="IPR008257">
    <property type="entry name" value="Pept_M19"/>
</dbReference>
<dbReference type="RefSeq" id="WP_260723963.1">
    <property type="nucleotide sequence ID" value="NZ_BAAABS010000018.1"/>
</dbReference>
<name>A0ABY5Z1L2_9ACTN</name>
<dbReference type="Proteomes" id="UP001058271">
    <property type="component" value="Chromosome"/>
</dbReference>
<evidence type="ECO:0000313" key="1">
    <source>
        <dbReference type="EMBL" id="UWZ34638.1"/>
    </source>
</evidence>
<sequence length="344" mass="37586">MSTTLNQVEPYVPSQEAAELHANSIVIDGSAVIIESDAHFERVDPGGVTATNHTVTIPGVGLTEALRQINSFRRWLDENPDRIRLCTSTKDIHDAKASGREAAILGPQDSLFLGTDLSLVGTFWDLGLRVLQLTYQKRNWVGDGCGETNPAGLSGFGRSLVKELNAFGILIDLSHCSKPTTLDAIEHSDQPVVLTHAHPNAVTPHIRAKDDETLKAIATTGGVVGVTALSSFNKMAFGVRPGLVEFVRHVHYLIDLLGVDHVGIGLDFDETNTPEKHARDIARNPELEPVKEFEWDDRRVRDLSRGAHFPNVTGALLDSGLDSGDVQKILGLNFLRVFDQVWRA</sequence>
<keyword evidence="1" id="KW-0645">Protease</keyword>
<dbReference type="EC" id="3.4.13.-" evidence="1"/>
<dbReference type="PANTHER" id="PTHR10443">
    <property type="entry name" value="MICROSOMAL DIPEPTIDASE"/>
    <property type="match status" value="1"/>
</dbReference>
<dbReference type="InterPro" id="IPR032466">
    <property type="entry name" value="Metal_Hydrolase"/>
</dbReference>
<proteinExistence type="predicted"/>
<keyword evidence="2" id="KW-1185">Reference proteome</keyword>
<dbReference type="PANTHER" id="PTHR10443:SF12">
    <property type="entry name" value="DIPEPTIDASE"/>
    <property type="match status" value="1"/>
</dbReference>
<dbReference type="Gene3D" id="3.20.20.140">
    <property type="entry name" value="Metal-dependent hydrolases"/>
    <property type="match status" value="1"/>
</dbReference>